<evidence type="ECO:0000313" key="1">
    <source>
        <dbReference type="EMBL" id="KNC87279.1"/>
    </source>
</evidence>
<proteinExistence type="predicted"/>
<gene>
    <name evidence="1" type="ORF">SARC_00607</name>
</gene>
<accession>A0A0L0GEF7</accession>
<name>A0A0L0GEF7_9EUKA</name>
<dbReference type="GeneID" id="25901111"/>
<dbReference type="RefSeq" id="XP_014161181.1">
    <property type="nucleotide sequence ID" value="XM_014305706.1"/>
</dbReference>
<evidence type="ECO:0000313" key="2">
    <source>
        <dbReference type="Proteomes" id="UP000054560"/>
    </source>
</evidence>
<organism evidence="1 2">
    <name type="scientific">Sphaeroforma arctica JP610</name>
    <dbReference type="NCBI Taxonomy" id="667725"/>
    <lineage>
        <taxon>Eukaryota</taxon>
        <taxon>Ichthyosporea</taxon>
        <taxon>Ichthyophonida</taxon>
        <taxon>Sphaeroforma</taxon>
    </lineage>
</organism>
<dbReference type="Proteomes" id="UP000054560">
    <property type="component" value="Unassembled WGS sequence"/>
</dbReference>
<protein>
    <submittedName>
        <fullName evidence="1">Uncharacterized protein</fullName>
    </submittedName>
</protein>
<reference evidence="1 2" key="1">
    <citation type="submission" date="2011-02" db="EMBL/GenBank/DDBJ databases">
        <title>The Genome Sequence of Sphaeroforma arctica JP610.</title>
        <authorList>
            <consortium name="The Broad Institute Genome Sequencing Platform"/>
            <person name="Russ C."/>
            <person name="Cuomo C."/>
            <person name="Young S.K."/>
            <person name="Zeng Q."/>
            <person name="Gargeya S."/>
            <person name="Alvarado L."/>
            <person name="Berlin A."/>
            <person name="Chapman S.B."/>
            <person name="Chen Z."/>
            <person name="Freedman E."/>
            <person name="Gellesch M."/>
            <person name="Goldberg J."/>
            <person name="Griggs A."/>
            <person name="Gujja S."/>
            <person name="Heilman E."/>
            <person name="Heiman D."/>
            <person name="Howarth C."/>
            <person name="Mehta T."/>
            <person name="Neiman D."/>
            <person name="Pearson M."/>
            <person name="Roberts A."/>
            <person name="Saif S."/>
            <person name="Shea T."/>
            <person name="Shenoy N."/>
            <person name="Sisk P."/>
            <person name="Stolte C."/>
            <person name="Sykes S."/>
            <person name="White J."/>
            <person name="Yandava C."/>
            <person name="Burger G."/>
            <person name="Gray M.W."/>
            <person name="Holland P.W.H."/>
            <person name="King N."/>
            <person name="Lang F.B.F."/>
            <person name="Roger A.J."/>
            <person name="Ruiz-Trillo I."/>
            <person name="Haas B."/>
            <person name="Nusbaum C."/>
            <person name="Birren B."/>
        </authorList>
    </citation>
    <scope>NUCLEOTIDE SEQUENCE [LARGE SCALE GENOMIC DNA]</scope>
    <source>
        <strain evidence="1 2">JP610</strain>
    </source>
</reference>
<keyword evidence="2" id="KW-1185">Reference proteome</keyword>
<dbReference type="AlphaFoldDB" id="A0A0L0GEF7"/>
<sequence>MSVEYADIAAMLAELPKAPTQVPVARAFTTTTTTTTPIARVPTITATIPTTPATWLPLSSITQSGTGYQIACSKEKVHRNHACRSLKNKMLAEVPITGTTDLCKVCSTE</sequence>
<dbReference type="EMBL" id="KQ241616">
    <property type="protein sequence ID" value="KNC87279.1"/>
    <property type="molecule type" value="Genomic_DNA"/>
</dbReference>